<evidence type="ECO:0000256" key="2">
    <source>
        <dbReference type="ARBA" id="ARBA00022670"/>
    </source>
</evidence>
<evidence type="ECO:0000256" key="4">
    <source>
        <dbReference type="ARBA" id="ARBA00022825"/>
    </source>
</evidence>
<dbReference type="PANTHER" id="PTHR20842">
    <property type="entry name" value="PROTEASE S51 ALPHA-ASPARTYL DIPEPTIDASE"/>
    <property type="match status" value="1"/>
</dbReference>
<evidence type="ECO:0000256" key="1">
    <source>
        <dbReference type="ARBA" id="ARBA00006534"/>
    </source>
</evidence>
<evidence type="ECO:0000256" key="3">
    <source>
        <dbReference type="ARBA" id="ARBA00022801"/>
    </source>
</evidence>
<dbReference type="InterPro" id="IPR005320">
    <property type="entry name" value="Peptidase_S51"/>
</dbReference>
<accession>A0ABU6NR19</accession>
<name>A0ABU6NR19_9BACI</name>
<evidence type="ECO:0000313" key="5">
    <source>
        <dbReference type="EMBL" id="MED4130024.1"/>
    </source>
</evidence>
<dbReference type="InterPro" id="IPR029062">
    <property type="entry name" value="Class_I_gatase-like"/>
</dbReference>
<reference evidence="5 6" key="1">
    <citation type="submission" date="2023-03" db="EMBL/GenBank/DDBJ databases">
        <title>Bacillus Genome Sequencing.</title>
        <authorList>
            <person name="Dunlap C."/>
        </authorList>
    </citation>
    <scope>NUCLEOTIDE SEQUENCE [LARGE SCALE GENOMIC DNA]</scope>
    <source>
        <strain evidence="5 6">B-4107</strain>
    </source>
</reference>
<dbReference type="SUPFAM" id="SSF52317">
    <property type="entry name" value="Class I glutamine amidotransferase-like"/>
    <property type="match status" value="1"/>
</dbReference>
<keyword evidence="4" id="KW-0720">Serine protease</keyword>
<comment type="caution">
    <text evidence="5">The sequence shown here is derived from an EMBL/GenBank/DDBJ whole genome shotgun (WGS) entry which is preliminary data.</text>
</comment>
<proteinExistence type="inferred from homology"/>
<dbReference type="Proteomes" id="UP001341820">
    <property type="component" value="Unassembled WGS sequence"/>
</dbReference>
<keyword evidence="6" id="KW-1185">Reference proteome</keyword>
<protein>
    <submittedName>
        <fullName evidence="5">Type 1 glutamine amidotransferase-like domain-containing protein</fullName>
    </submittedName>
</protein>
<dbReference type="RefSeq" id="WP_328238658.1">
    <property type="nucleotide sequence ID" value="NZ_JAROAS010000048.1"/>
</dbReference>
<keyword evidence="2" id="KW-0645">Protease</keyword>
<dbReference type="Gene3D" id="3.40.50.880">
    <property type="match status" value="1"/>
</dbReference>
<gene>
    <name evidence="5" type="ORF">P5F74_17975</name>
</gene>
<keyword evidence="3" id="KW-0378">Hydrolase</keyword>
<dbReference type="PANTHER" id="PTHR20842:SF0">
    <property type="entry name" value="ALPHA-ASPARTYL DIPEPTIDASE"/>
    <property type="match status" value="1"/>
</dbReference>
<comment type="similarity">
    <text evidence="1">Belongs to the peptidase S51 family.</text>
</comment>
<evidence type="ECO:0000313" key="6">
    <source>
        <dbReference type="Proteomes" id="UP001341820"/>
    </source>
</evidence>
<organism evidence="5 6">
    <name type="scientific">Shouchella miscanthi</name>
    <dbReference type="NCBI Taxonomy" id="2598861"/>
    <lineage>
        <taxon>Bacteria</taxon>
        <taxon>Bacillati</taxon>
        <taxon>Bacillota</taxon>
        <taxon>Bacilli</taxon>
        <taxon>Bacillales</taxon>
        <taxon>Bacillaceae</taxon>
        <taxon>Shouchella</taxon>
    </lineage>
</organism>
<dbReference type="EMBL" id="JAROAS010000048">
    <property type="protein sequence ID" value="MED4130024.1"/>
    <property type="molecule type" value="Genomic_DNA"/>
</dbReference>
<sequence>MFLSSSFADVIDLFSEFIHENPRGKVVTFIPTASTTEAITHYVDSAIAAFNDLGITIEMLDLSKCATSEIEEKLSKNDYIYVSGGNTFYLLQELRKTGSDKLIIDQIEKGKLYIGESAGSIIMAPDIEYVAFMDDKTKASDLTRFTGLNLIRQYPIPHSGNKYFNEAVKKIIECHESKLDLLPFTDDQALLISNDDLIVR</sequence>
<dbReference type="Pfam" id="PF03575">
    <property type="entry name" value="Peptidase_S51"/>
    <property type="match status" value="1"/>
</dbReference>